<dbReference type="PANTHER" id="PTHR12962:SF1">
    <property type="entry name" value="COLD SHOCK DOMAIN-CONTAINING PROTEIN CG9705"/>
    <property type="match status" value="1"/>
</dbReference>
<feature type="transmembrane region" description="Helical" evidence="3">
    <location>
        <begin position="130"/>
        <end position="148"/>
    </location>
</feature>
<dbReference type="SMART" id="SM00357">
    <property type="entry name" value="CSP"/>
    <property type="match status" value="1"/>
</dbReference>
<proteinExistence type="predicted"/>
<organism evidence="5 6">
    <name type="scientific">Luteimonas flava</name>
    <dbReference type="NCBI Taxonomy" id="3115822"/>
    <lineage>
        <taxon>Bacteria</taxon>
        <taxon>Pseudomonadati</taxon>
        <taxon>Pseudomonadota</taxon>
        <taxon>Gammaproteobacteria</taxon>
        <taxon>Lysobacterales</taxon>
        <taxon>Lysobacteraceae</taxon>
        <taxon>Luteimonas</taxon>
    </lineage>
</organism>
<dbReference type="Proteomes" id="UP001358324">
    <property type="component" value="Unassembled WGS sequence"/>
</dbReference>
<dbReference type="PANTHER" id="PTHR12962">
    <property type="entry name" value="CALCIUM-REGULATED HEAT STABLE PROTEIN CRHSP-24-RELATED"/>
    <property type="match status" value="1"/>
</dbReference>
<dbReference type="EMBL" id="JAZHBM010000002">
    <property type="protein sequence ID" value="MEF3082839.1"/>
    <property type="molecule type" value="Genomic_DNA"/>
</dbReference>
<dbReference type="Pfam" id="PF06961">
    <property type="entry name" value="DUF1294"/>
    <property type="match status" value="1"/>
</dbReference>
<evidence type="ECO:0000313" key="5">
    <source>
        <dbReference type="EMBL" id="MEF3082839.1"/>
    </source>
</evidence>
<comment type="caution">
    <text evidence="5">The sequence shown here is derived from an EMBL/GenBank/DDBJ whole genome shotgun (WGS) entry which is preliminary data.</text>
</comment>
<dbReference type="InterPro" id="IPR052069">
    <property type="entry name" value="Ca-reg_mRNA-binding_domain"/>
</dbReference>
<dbReference type="InterPro" id="IPR011129">
    <property type="entry name" value="CSD"/>
</dbReference>
<evidence type="ECO:0000256" key="2">
    <source>
        <dbReference type="SAM" id="MobiDB-lite"/>
    </source>
</evidence>
<name>A0ABU7WI51_9GAMM</name>
<keyword evidence="3" id="KW-0472">Membrane</keyword>
<evidence type="ECO:0000256" key="1">
    <source>
        <dbReference type="ARBA" id="ARBA00022553"/>
    </source>
</evidence>
<keyword evidence="3" id="KW-0812">Transmembrane</keyword>
<keyword evidence="6" id="KW-1185">Reference proteome</keyword>
<accession>A0ABU7WI51</accession>
<gene>
    <name evidence="5" type="ORF">V3391_11545</name>
</gene>
<feature type="transmembrane region" description="Helical" evidence="3">
    <location>
        <begin position="192"/>
        <end position="213"/>
    </location>
</feature>
<protein>
    <submittedName>
        <fullName evidence="5">DUF1294 domain-containing protein</fullName>
    </submittedName>
</protein>
<keyword evidence="3" id="KW-1133">Transmembrane helix</keyword>
<dbReference type="PROSITE" id="PS51857">
    <property type="entry name" value="CSD_2"/>
    <property type="match status" value="1"/>
</dbReference>
<evidence type="ECO:0000313" key="6">
    <source>
        <dbReference type="Proteomes" id="UP001358324"/>
    </source>
</evidence>
<evidence type="ECO:0000259" key="4">
    <source>
        <dbReference type="PROSITE" id="PS51857"/>
    </source>
</evidence>
<dbReference type="InterPro" id="IPR010718">
    <property type="entry name" value="DUF1294"/>
</dbReference>
<dbReference type="Gene3D" id="2.40.50.140">
    <property type="entry name" value="Nucleic acid-binding proteins"/>
    <property type="match status" value="1"/>
</dbReference>
<evidence type="ECO:0000256" key="3">
    <source>
        <dbReference type="SAM" id="Phobius"/>
    </source>
</evidence>
<dbReference type="Pfam" id="PF00313">
    <property type="entry name" value="CSD"/>
    <property type="match status" value="1"/>
</dbReference>
<dbReference type="SUPFAM" id="SSF50249">
    <property type="entry name" value="Nucleic acid-binding proteins"/>
    <property type="match status" value="1"/>
</dbReference>
<feature type="region of interest" description="Disordered" evidence="2">
    <location>
        <begin position="78"/>
        <end position="101"/>
    </location>
</feature>
<dbReference type="InterPro" id="IPR012340">
    <property type="entry name" value="NA-bd_OB-fold"/>
</dbReference>
<dbReference type="InterPro" id="IPR002059">
    <property type="entry name" value="CSP_DNA-bd"/>
</dbReference>
<feature type="domain" description="CSD" evidence="4">
    <location>
        <begin position="5"/>
        <end position="74"/>
    </location>
</feature>
<keyword evidence="1" id="KW-0597">Phosphoprotein</keyword>
<feature type="transmembrane region" description="Helical" evidence="3">
    <location>
        <begin position="106"/>
        <end position="124"/>
    </location>
</feature>
<dbReference type="RefSeq" id="WP_332078554.1">
    <property type="nucleotide sequence ID" value="NZ_JAZHBM010000002.1"/>
</dbReference>
<sequence length="214" mass="23196">MRARAGFGRIERWDDARGFGFITPEDAAADGTDRLFFHVRDFDRSGARPAAGARVRYTPERQADGRWRAVHVAAVGTAQSTRTARATSKRRDSRASASASAGGMRGLPIAIVVWCALLGTGVVSGRLPHLALAVLAGLNVLTAAAYALDKHAARHGRWRTPEAHLHLLELLGGWPAAGLAQQLLRHKRAKPAYRRVFVAMVVLHLLALGLWTFA</sequence>
<reference evidence="5 6" key="1">
    <citation type="submission" date="2024-01" db="EMBL/GenBank/DDBJ databases">
        <title>Novel species of the genus Luteimonas isolated from rivers.</title>
        <authorList>
            <person name="Lu H."/>
        </authorList>
    </citation>
    <scope>NUCLEOTIDE SEQUENCE [LARGE SCALE GENOMIC DNA]</scope>
    <source>
        <strain evidence="5 6">SMYT11W</strain>
    </source>
</reference>